<evidence type="ECO:0000256" key="5">
    <source>
        <dbReference type="ARBA" id="ARBA00013165"/>
    </source>
</evidence>
<dbReference type="SUPFAM" id="SSF53254">
    <property type="entry name" value="Phosphoglycerate mutase-like"/>
    <property type="match status" value="1"/>
</dbReference>
<dbReference type="Pfam" id="PF19302">
    <property type="entry name" value="DUF5915"/>
    <property type="match status" value="1"/>
</dbReference>
<accession>A0A0G1KEM6</accession>
<dbReference type="PANTHER" id="PTHR42780">
    <property type="entry name" value="SOLEUCYL-TRNA SYNTHETASE"/>
    <property type="match status" value="1"/>
</dbReference>
<dbReference type="GO" id="GO:0005524">
    <property type="term" value="F:ATP binding"/>
    <property type="evidence" value="ECO:0007669"/>
    <property type="project" value="UniProtKB-KW"/>
</dbReference>
<keyword evidence="11" id="KW-0067">ATP-binding</keyword>
<organism evidence="19 20">
    <name type="scientific">Candidatus Azambacteria bacterium GW2011_GWA1_44_9</name>
    <dbReference type="NCBI Taxonomy" id="1618610"/>
    <lineage>
        <taxon>Bacteria</taxon>
        <taxon>Candidatus Azamiibacteriota</taxon>
    </lineage>
</organism>
<evidence type="ECO:0000256" key="8">
    <source>
        <dbReference type="ARBA" id="ARBA00022723"/>
    </source>
</evidence>
<dbReference type="InterPro" id="IPR002301">
    <property type="entry name" value="Ile-tRNA-ligase"/>
</dbReference>
<dbReference type="InterPro" id="IPR013155">
    <property type="entry name" value="M/V/L/I-tRNA-synth_anticd-bd"/>
</dbReference>
<dbReference type="Proteomes" id="UP000034595">
    <property type="component" value="Unassembled WGS sequence"/>
</dbReference>
<dbReference type="PRINTS" id="PR00984">
    <property type="entry name" value="TRNASYNTHILE"/>
</dbReference>
<dbReference type="Gene3D" id="3.40.50.620">
    <property type="entry name" value="HUPs"/>
    <property type="match status" value="3"/>
</dbReference>
<dbReference type="Gene3D" id="3.40.50.1240">
    <property type="entry name" value="Phosphoglycerate mutase-like"/>
    <property type="match status" value="1"/>
</dbReference>
<evidence type="ECO:0000256" key="11">
    <source>
        <dbReference type="ARBA" id="ARBA00022840"/>
    </source>
</evidence>
<evidence type="ECO:0000256" key="7">
    <source>
        <dbReference type="ARBA" id="ARBA00022598"/>
    </source>
</evidence>
<dbReference type="GO" id="GO:0006428">
    <property type="term" value="P:isoleucyl-tRNA aminoacylation"/>
    <property type="evidence" value="ECO:0007669"/>
    <property type="project" value="InterPro"/>
</dbReference>
<dbReference type="CDD" id="cd07067">
    <property type="entry name" value="HP_PGM_like"/>
    <property type="match status" value="1"/>
</dbReference>
<dbReference type="SUPFAM" id="SSF52374">
    <property type="entry name" value="Nucleotidylyl transferase"/>
    <property type="match status" value="1"/>
</dbReference>
<gene>
    <name evidence="19" type="ORF">UW78_C0002G0037</name>
</gene>
<dbReference type="PANTHER" id="PTHR42780:SF1">
    <property type="entry name" value="ISOLEUCINE--TRNA LIGASE, CYTOPLASMIC"/>
    <property type="match status" value="1"/>
</dbReference>
<evidence type="ECO:0000256" key="16">
    <source>
        <dbReference type="PIRSR" id="PIRSR613078-2"/>
    </source>
</evidence>
<keyword evidence="9" id="KW-0547">Nucleotide-binding</keyword>
<evidence type="ECO:0000256" key="9">
    <source>
        <dbReference type="ARBA" id="ARBA00022741"/>
    </source>
</evidence>
<dbReference type="GO" id="GO:0046872">
    <property type="term" value="F:metal ion binding"/>
    <property type="evidence" value="ECO:0007669"/>
    <property type="project" value="UniProtKB-KW"/>
</dbReference>
<dbReference type="PATRIC" id="fig|1618610.3.peg.114"/>
<evidence type="ECO:0000259" key="18">
    <source>
        <dbReference type="Pfam" id="PF08264"/>
    </source>
</evidence>
<proteinExistence type="inferred from homology"/>
<keyword evidence="7 19" id="KW-0436">Ligase</keyword>
<dbReference type="GO" id="GO:0004822">
    <property type="term" value="F:isoleucine-tRNA ligase activity"/>
    <property type="evidence" value="ECO:0007669"/>
    <property type="project" value="UniProtKB-EC"/>
</dbReference>
<keyword evidence="12" id="KW-0648">Protein biosynthesis</keyword>
<keyword evidence="13" id="KW-0030">Aminoacyl-tRNA synthetase</keyword>
<dbReference type="Pfam" id="PF08264">
    <property type="entry name" value="Anticodon_1"/>
    <property type="match status" value="1"/>
</dbReference>
<evidence type="ECO:0000313" key="20">
    <source>
        <dbReference type="Proteomes" id="UP000034595"/>
    </source>
</evidence>
<comment type="caution">
    <text evidence="19">The sequence shown here is derived from an EMBL/GenBank/DDBJ whole genome shotgun (WGS) entry which is preliminary data.</text>
</comment>
<comment type="function">
    <text evidence="14">Catalyzes the attachment of isoleucine to tRNA(Ile). As IleRS can inadvertently accommodate and process structurally similar amino acids such as valine, to avoid such errors it has two additional distinct tRNA(Ile)-dependent editing activities. One activity is designated as 'pretransfer' editing and involves the hydrolysis of activated Val-AMP. The other activity is designated 'posttransfer' editing and involves deacylation of mischarged Val-tRNA(Ile).</text>
</comment>
<dbReference type="Gene3D" id="1.10.730.10">
    <property type="entry name" value="Isoleucyl-tRNA Synthetase, Domain 1"/>
    <property type="match status" value="1"/>
</dbReference>
<comment type="subcellular location">
    <subcellularLocation>
        <location evidence="2">Cytoplasm</location>
    </subcellularLocation>
</comment>
<comment type="similarity">
    <text evidence="3">Belongs to the class-I aminoacyl-tRNA synthetase family. IleS type 2 subfamily.</text>
</comment>
<comment type="cofactor">
    <cofactor evidence="1">
        <name>Zn(2+)</name>
        <dbReference type="ChEBI" id="CHEBI:29105"/>
    </cofactor>
</comment>
<keyword evidence="6" id="KW-0963">Cytoplasm</keyword>
<dbReference type="InterPro" id="IPR013078">
    <property type="entry name" value="His_Pase_superF_clade-1"/>
</dbReference>
<dbReference type="InterPro" id="IPR009008">
    <property type="entry name" value="Val/Leu/Ile-tRNA-synth_edit"/>
</dbReference>
<feature type="domain" description="Aminoacyl-tRNA synthetase class Ia" evidence="17">
    <location>
        <begin position="692"/>
        <end position="824"/>
    </location>
</feature>
<dbReference type="EC" id="6.1.1.5" evidence="5"/>
<evidence type="ECO:0000259" key="17">
    <source>
        <dbReference type="Pfam" id="PF00133"/>
    </source>
</evidence>
<dbReference type="EMBL" id="LCJQ01000002">
    <property type="protein sequence ID" value="KKT82156.1"/>
    <property type="molecule type" value="Genomic_DNA"/>
</dbReference>
<evidence type="ECO:0000313" key="19">
    <source>
        <dbReference type="EMBL" id="KKT82156.1"/>
    </source>
</evidence>
<evidence type="ECO:0000256" key="1">
    <source>
        <dbReference type="ARBA" id="ARBA00001947"/>
    </source>
</evidence>
<dbReference type="GO" id="GO:0005737">
    <property type="term" value="C:cytoplasm"/>
    <property type="evidence" value="ECO:0007669"/>
    <property type="project" value="UniProtKB-SubCell"/>
</dbReference>
<dbReference type="InterPro" id="IPR023586">
    <property type="entry name" value="Ile-tRNA-ligase_type2"/>
</dbReference>
<evidence type="ECO:0000256" key="13">
    <source>
        <dbReference type="ARBA" id="ARBA00023146"/>
    </source>
</evidence>
<dbReference type="InterPro" id="IPR014729">
    <property type="entry name" value="Rossmann-like_a/b/a_fold"/>
</dbReference>
<feature type="domain" description="Aminoacyl-tRNA synthetase class Ia" evidence="17">
    <location>
        <begin position="16"/>
        <end position="504"/>
    </location>
</feature>
<evidence type="ECO:0000256" key="4">
    <source>
        <dbReference type="ARBA" id="ARBA00011245"/>
    </source>
</evidence>
<sequence>MLNKLKQFNLPELEEKILKFWKENNVFRKSVALRQAQGKKAKPFRFFEGPPTANGRPGIHHVLARSFKDVILRYKTMRGHFVLRRAGWDTHGLPVELEVEKKLGIKNKREIEKFGIAEFNTQAKMSVWAYKSEWERLTERIGFWLDFGNPYVTYENKYVESLWWVFSEISKRGFLKKLYKVIPWCPRCQTPLSSHELGQPGAYKLTKDPSVYVKFEIRNSKSLPRRQAGETRKKQKEFLLVWTTTPWTLPGNVAVAVNSKLTYTKYKIGDEYVWSYNVPPKLEGKEVEVVEKMSGQKLVGKEYEPTYPNKGEHKVIAADFVSTTEGTGLVHIAPAYGEDDLRVAGKGETPITIDDRGFMKKGLPGGGKFIKEADKDIISDLAKRKILYSSGTIEHEYPFCWRCSTPLIYFARVAWFLEMSRLREEMLKANQKINWIPEHIKEGRFGEWLRDIKDWAISRERYWGTPLPIWECGKCRHQKVVGSLDELGEKSYSQNNYFIMRHAESDHNLKDIIASGPENGKNVSKLTAKGRLQMEKSAQTLKREKPDLIICSPYARTRETAKIVSKITGAKVITDKRLEELNTGVFNGRPISEHRKFFSNRMESFTKAPAGGESLNDVKRRMMDFLKETDSQYQNKNIVIVSHGDPLWVLDGAVRGLSNEEILKQDYYLEVGKWSKLPFPNWPFNHDGEVDLHRPFVDEVYLRCSECGSKMERVKEVADVWFDSGAMPFAQWHYPFENKKLIDGGAQYPADYIAEGIDQTRGWFYTLLAVATLLKRDLPYRNVISLGLLLDKTGQKMSKSKGNVVDPWQMLQKYGADVLRWYFYTVNPPGEPKRFDENDLRKTLNKLFMLLYNSFVFYSTYGKEKHKPIKVLDEWIIDRLNATADMVTANLEVYAIGDAAQEIEALVDDLSRWYIRRSRKNVSGKTLRLVLSGIAKMMAPFAPFFAEALWLSLGNKDSVHLQDWTSMRSKSKVKSSKLLTAMAEVRRLASLALAEREKAGIKVRQPLRELRIKPCLPAGRNKELEKNKELLNLLADEVNIKEVVLDNKINGEIQLDTTLTPELRNEGILRELVRMVQGLRHDAKYQPHDKIILMMELPKELLKVVDANSRELKMAVNAKNVVFKKEKFDAELNTKLENAPVWIAVKKF</sequence>
<dbReference type="Pfam" id="PF00133">
    <property type="entry name" value="tRNA-synt_1"/>
    <property type="match status" value="2"/>
</dbReference>
<name>A0A0G1KEM6_9BACT</name>
<dbReference type="GO" id="GO:0002161">
    <property type="term" value="F:aminoacyl-tRNA deacylase activity"/>
    <property type="evidence" value="ECO:0007669"/>
    <property type="project" value="InterPro"/>
</dbReference>
<feature type="domain" description="Methionyl/Valyl/Leucyl/Isoleucyl-tRNA synthetase anticodon-binding" evidence="18">
    <location>
        <begin position="873"/>
        <end position="1008"/>
    </location>
</feature>
<dbReference type="InterPro" id="IPR009080">
    <property type="entry name" value="tRNAsynth_Ia_anticodon-bd"/>
</dbReference>
<evidence type="ECO:0000256" key="2">
    <source>
        <dbReference type="ARBA" id="ARBA00004496"/>
    </source>
</evidence>
<keyword evidence="10" id="KW-0862">Zinc</keyword>
<feature type="binding site" evidence="16">
    <location>
        <begin position="501"/>
        <end position="508"/>
    </location>
    <ligand>
        <name>substrate</name>
    </ligand>
</feature>
<dbReference type="SUPFAM" id="SSF47323">
    <property type="entry name" value="Anticodon-binding domain of a subclass of class I aminoacyl-tRNA synthetases"/>
    <property type="match status" value="1"/>
</dbReference>
<evidence type="ECO:0000256" key="3">
    <source>
        <dbReference type="ARBA" id="ARBA00007078"/>
    </source>
</evidence>
<comment type="catalytic activity">
    <reaction evidence="15">
        <text>tRNA(Ile) + L-isoleucine + ATP = L-isoleucyl-tRNA(Ile) + AMP + diphosphate</text>
        <dbReference type="Rhea" id="RHEA:11060"/>
        <dbReference type="Rhea" id="RHEA-COMP:9666"/>
        <dbReference type="Rhea" id="RHEA-COMP:9695"/>
        <dbReference type="ChEBI" id="CHEBI:30616"/>
        <dbReference type="ChEBI" id="CHEBI:33019"/>
        <dbReference type="ChEBI" id="CHEBI:58045"/>
        <dbReference type="ChEBI" id="CHEBI:78442"/>
        <dbReference type="ChEBI" id="CHEBI:78528"/>
        <dbReference type="ChEBI" id="CHEBI:456215"/>
        <dbReference type="EC" id="6.1.1.5"/>
    </reaction>
</comment>
<protein>
    <recommendedName>
        <fullName evidence="5">isoleucine--tRNA ligase</fullName>
        <ecNumber evidence="5">6.1.1.5</ecNumber>
    </recommendedName>
</protein>
<dbReference type="SUPFAM" id="SSF50677">
    <property type="entry name" value="ValRS/IleRS/LeuRS editing domain"/>
    <property type="match status" value="1"/>
</dbReference>
<evidence type="ECO:0000256" key="10">
    <source>
        <dbReference type="ARBA" id="ARBA00022833"/>
    </source>
</evidence>
<evidence type="ECO:0000256" key="12">
    <source>
        <dbReference type="ARBA" id="ARBA00022917"/>
    </source>
</evidence>
<comment type="subunit">
    <text evidence="4">Monomer.</text>
</comment>
<keyword evidence="8" id="KW-0479">Metal-binding</keyword>
<evidence type="ECO:0000256" key="14">
    <source>
        <dbReference type="ARBA" id="ARBA00025217"/>
    </source>
</evidence>
<dbReference type="FunFam" id="3.40.50.620:FF:000063">
    <property type="entry name" value="Isoleucine--tRNA ligase"/>
    <property type="match status" value="1"/>
</dbReference>
<evidence type="ECO:0000256" key="6">
    <source>
        <dbReference type="ARBA" id="ARBA00022490"/>
    </source>
</evidence>
<reference evidence="19 20" key="1">
    <citation type="journal article" date="2015" name="Nature">
        <title>rRNA introns, odd ribosomes, and small enigmatic genomes across a large radiation of phyla.</title>
        <authorList>
            <person name="Brown C.T."/>
            <person name="Hug L.A."/>
            <person name="Thomas B.C."/>
            <person name="Sharon I."/>
            <person name="Castelle C.J."/>
            <person name="Singh A."/>
            <person name="Wilkins M.J."/>
            <person name="Williams K.H."/>
            <person name="Banfield J.F."/>
        </authorList>
    </citation>
    <scope>NUCLEOTIDE SEQUENCE [LARGE SCALE GENOMIC DNA]</scope>
</reference>
<dbReference type="AlphaFoldDB" id="A0A0G1KEM6"/>
<dbReference type="InterPro" id="IPR029033">
    <property type="entry name" value="His_PPase_superfam"/>
</dbReference>
<dbReference type="SMART" id="SM00855">
    <property type="entry name" value="PGAM"/>
    <property type="match status" value="1"/>
</dbReference>
<evidence type="ECO:0000256" key="15">
    <source>
        <dbReference type="ARBA" id="ARBA00048359"/>
    </source>
</evidence>
<feature type="binding site" evidence="16">
    <location>
        <position position="556"/>
    </location>
    <ligand>
        <name>substrate</name>
    </ligand>
</feature>
<dbReference type="Gene3D" id="3.90.740.10">
    <property type="entry name" value="Valyl/Leucyl/Isoleucyl-tRNA synthetase, editing domain"/>
    <property type="match status" value="1"/>
</dbReference>
<dbReference type="InterPro" id="IPR002300">
    <property type="entry name" value="aa-tRNA-synth_Ia"/>
</dbReference>